<accession>A0ABU5T5D8</accession>
<dbReference type="RefSeq" id="WP_323278736.1">
    <property type="nucleotide sequence ID" value="NZ_JAYGGQ010000005.1"/>
</dbReference>
<dbReference type="SUPFAM" id="SSF88723">
    <property type="entry name" value="PIN domain-like"/>
    <property type="match status" value="1"/>
</dbReference>
<dbReference type="InterPro" id="IPR029060">
    <property type="entry name" value="PIN-like_dom_sf"/>
</dbReference>
<proteinExistence type="predicted"/>
<evidence type="ECO:0000313" key="1">
    <source>
        <dbReference type="EMBL" id="MEA5454892.1"/>
    </source>
</evidence>
<reference evidence="1 2" key="1">
    <citation type="submission" date="2023-12" db="EMBL/GenBank/DDBJ databases">
        <title>Sinomonas terricola sp. nov, isolated from litchi orchard soil in Guangdong, PR China.</title>
        <authorList>
            <person name="Jiaxin W."/>
            <person name="Yang Z."/>
            <person name="Honghui Z."/>
        </authorList>
    </citation>
    <scope>NUCLEOTIDE SEQUENCE [LARGE SCALE GENOMIC DNA]</scope>
    <source>
        <strain evidence="1 2">JGH33</strain>
    </source>
</reference>
<organism evidence="1 2">
    <name type="scientific">Sinomonas terricola</name>
    <dbReference type="NCBI Taxonomy" id="3110330"/>
    <lineage>
        <taxon>Bacteria</taxon>
        <taxon>Bacillati</taxon>
        <taxon>Actinomycetota</taxon>
        <taxon>Actinomycetes</taxon>
        <taxon>Micrococcales</taxon>
        <taxon>Micrococcaceae</taxon>
        <taxon>Sinomonas</taxon>
    </lineage>
</organism>
<keyword evidence="2" id="KW-1185">Reference proteome</keyword>
<name>A0ABU5T5D8_9MICC</name>
<evidence type="ECO:0008006" key="3">
    <source>
        <dbReference type="Google" id="ProtNLM"/>
    </source>
</evidence>
<dbReference type="Proteomes" id="UP001304769">
    <property type="component" value="Unassembled WGS sequence"/>
</dbReference>
<comment type="caution">
    <text evidence="1">The sequence shown here is derived from an EMBL/GenBank/DDBJ whole genome shotgun (WGS) entry which is preliminary data.</text>
</comment>
<gene>
    <name evidence="1" type="ORF">SPF06_09175</name>
</gene>
<dbReference type="EMBL" id="JAYGGQ010000005">
    <property type="protein sequence ID" value="MEA5454892.1"/>
    <property type="molecule type" value="Genomic_DNA"/>
</dbReference>
<protein>
    <recommendedName>
        <fullName evidence="3">PIN domain-containing protein</fullName>
    </recommendedName>
</protein>
<sequence length="56" mass="5962">MATTKALTLARTRVDHRLKMPVTCVLATAIHHGIPLASFDARLAAAASRIGLLHDS</sequence>
<evidence type="ECO:0000313" key="2">
    <source>
        <dbReference type="Proteomes" id="UP001304769"/>
    </source>
</evidence>